<dbReference type="Pfam" id="PF02602">
    <property type="entry name" value="HEM4"/>
    <property type="match status" value="1"/>
</dbReference>
<dbReference type="KEGG" id="cmm:NC80_03600"/>
<dbReference type="GO" id="GO:0004852">
    <property type="term" value="F:uroporphyrinogen-III synthase activity"/>
    <property type="evidence" value="ECO:0007669"/>
    <property type="project" value="InterPro"/>
</dbReference>
<name>A0A069ZTA4_CHLMR</name>
<dbReference type="PATRIC" id="fig|83560.10.peg.733"/>
<dbReference type="KEGG" id="cmx:DNC_03625"/>
<feature type="domain" description="Tetrapyrrole biosynthesis uroporphyrinogen III synthase" evidence="1">
    <location>
        <begin position="14"/>
        <end position="204"/>
    </location>
</feature>
<dbReference type="Proteomes" id="UP000260363">
    <property type="component" value="Chromosome"/>
</dbReference>
<dbReference type="CDD" id="cd06578">
    <property type="entry name" value="HemD"/>
    <property type="match status" value="1"/>
</dbReference>
<sequence>MALYLGLNPSFAKQYSAIFQPIIRIIPFSKHAPQMRQARQFLVSASHVLLTSPSSTHCFFSSIKKTVSPSALMSKCFVTIGEATSSRVRAHLPKANIVQVPFPQSEAFQPILSSLPSNTSILYPHSSLARPIIRSLLNKLQYPFFSYSHYTVKPIKLSLNIFSPHKIIILTSPSIVRAYAKLFPSLPSKEHWCLGEISAEEFKKIFHCPPSKILFPIKESQGCC</sequence>
<reference evidence="2 3" key="1">
    <citation type="submission" date="2014-02" db="EMBL/GenBank/DDBJ databases">
        <authorList>
            <person name="Chen C."/>
            <person name="Conrad T.A."/>
            <person name="Zhou Z."/>
            <person name="Lai Z."/>
            <person name="Zhong G."/>
        </authorList>
    </citation>
    <scope>NUCLEOTIDE SEQUENCE [LARGE SCALE GENOMIC DNA]</scope>
    <source>
        <strain evidence="2 3">Nigg3-28</strain>
    </source>
</reference>
<dbReference type="InterPro" id="IPR036108">
    <property type="entry name" value="4pyrrol_syn_uPrphyn_synt_sf"/>
</dbReference>
<organism evidence="2 3">
    <name type="scientific">Chlamydia muridarum</name>
    <dbReference type="NCBI Taxonomy" id="83560"/>
    <lineage>
        <taxon>Bacteria</taxon>
        <taxon>Pseudomonadati</taxon>
        <taxon>Chlamydiota</taxon>
        <taxon>Chlamydiia</taxon>
        <taxon>Chlamydiales</taxon>
        <taxon>Chlamydiaceae</taxon>
        <taxon>Chlamydia/Chlamydophila group</taxon>
        <taxon>Chlamydia</taxon>
    </lineage>
</organism>
<proteinExistence type="predicted"/>
<dbReference type="AlphaFoldDB" id="A0A069ZTA4"/>
<dbReference type="RefSeq" id="WP_010231309.1">
    <property type="nucleotide sequence ID" value="NZ_CP007217.1"/>
</dbReference>
<accession>A0A069ZTA4</accession>
<evidence type="ECO:0000313" key="3">
    <source>
        <dbReference type="Proteomes" id="UP000260363"/>
    </source>
</evidence>
<dbReference type="SUPFAM" id="SSF69618">
    <property type="entry name" value="HemD-like"/>
    <property type="match status" value="1"/>
</dbReference>
<dbReference type="GO" id="GO:0033014">
    <property type="term" value="P:tetrapyrrole biosynthetic process"/>
    <property type="evidence" value="ECO:0007669"/>
    <property type="project" value="InterPro"/>
</dbReference>
<evidence type="ECO:0000313" key="2">
    <source>
        <dbReference type="EMBL" id="AJR10785.1"/>
    </source>
</evidence>
<dbReference type="InterPro" id="IPR003754">
    <property type="entry name" value="4pyrrol_synth_uPrphyn_synth"/>
</dbReference>
<dbReference type="OMA" id="FFAYPHY"/>
<dbReference type="Gene3D" id="3.40.50.10090">
    <property type="match status" value="1"/>
</dbReference>
<dbReference type="STRING" id="83560.NC80_03600"/>
<dbReference type="NCBIfam" id="NF004588">
    <property type="entry name" value="PRK05928.2-6"/>
    <property type="match status" value="1"/>
</dbReference>
<protein>
    <submittedName>
        <fullName evidence="2">Uroporphyrinogen-III synthase</fullName>
    </submittedName>
</protein>
<gene>
    <name evidence="2" type="ORF">BD36_03820</name>
</gene>
<dbReference type="KEGG" id="cmg:NC81_03620"/>
<dbReference type="GeneID" id="1246080"/>
<dbReference type="EMBL" id="CP007217">
    <property type="protein sequence ID" value="AJR10785.1"/>
    <property type="molecule type" value="Genomic_DNA"/>
</dbReference>
<evidence type="ECO:0000259" key="1">
    <source>
        <dbReference type="Pfam" id="PF02602"/>
    </source>
</evidence>